<organism evidence="2 3">
    <name type="scientific">Thalassiosira oceanica</name>
    <name type="common">Marine diatom</name>
    <dbReference type="NCBI Taxonomy" id="159749"/>
    <lineage>
        <taxon>Eukaryota</taxon>
        <taxon>Sar</taxon>
        <taxon>Stramenopiles</taxon>
        <taxon>Ochrophyta</taxon>
        <taxon>Bacillariophyta</taxon>
        <taxon>Coscinodiscophyceae</taxon>
        <taxon>Thalassiosirophycidae</taxon>
        <taxon>Thalassiosirales</taxon>
        <taxon>Thalassiosiraceae</taxon>
        <taxon>Thalassiosira</taxon>
    </lineage>
</organism>
<keyword evidence="3" id="KW-1185">Reference proteome</keyword>
<feature type="non-terminal residue" evidence="2">
    <location>
        <position position="1"/>
    </location>
</feature>
<gene>
    <name evidence="2" type="ORF">THAOC_24717</name>
</gene>
<feature type="compositionally biased region" description="Low complexity" evidence="1">
    <location>
        <begin position="27"/>
        <end position="41"/>
    </location>
</feature>
<reference evidence="2 3" key="1">
    <citation type="journal article" date="2012" name="Genome Biol.">
        <title>Genome and low-iron response of an oceanic diatom adapted to chronic iron limitation.</title>
        <authorList>
            <person name="Lommer M."/>
            <person name="Specht M."/>
            <person name="Roy A.S."/>
            <person name="Kraemer L."/>
            <person name="Andreson R."/>
            <person name="Gutowska M.A."/>
            <person name="Wolf J."/>
            <person name="Bergner S.V."/>
            <person name="Schilhabel M.B."/>
            <person name="Klostermeier U.C."/>
            <person name="Beiko R.G."/>
            <person name="Rosenstiel P."/>
            <person name="Hippler M."/>
            <person name="Laroche J."/>
        </authorList>
    </citation>
    <scope>NUCLEOTIDE SEQUENCE [LARGE SCALE GENOMIC DNA]</scope>
    <source>
        <strain evidence="2 3">CCMP1005</strain>
    </source>
</reference>
<sequence length="74" mass="8092">VPCLLRAGRKECKDTPREKPEAGSPFPRRSGALALAGRASPQSKESKSQRKGRNHGTGSDPTQRNGWTLQWIGH</sequence>
<name>K0RT51_THAOC</name>
<dbReference type="AlphaFoldDB" id="K0RT51"/>
<dbReference type="Proteomes" id="UP000266841">
    <property type="component" value="Unassembled WGS sequence"/>
</dbReference>
<feature type="compositionally biased region" description="Polar residues" evidence="1">
    <location>
        <begin position="56"/>
        <end position="68"/>
    </location>
</feature>
<comment type="caution">
    <text evidence="2">The sequence shown here is derived from an EMBL/GenBank/DDBJ whole genome shotgun (WGS) entry which is preliminary data.</text>
</comment>
<evidence type="ECO:0000313" key="3">
    <source>
        <dbReference type="Proteomes" id="UP000266841"/>
    </source>
</evidence>
<feature type="compositionally biased region" description="Basic and acidic residues" evidence="1">
    <location>
        <begin position="8"/>
        <end position="21"/>
    </location>
</feature>
<protein>
    <submittedName>
        <fullName evidence="2">Uncharacterized protein</fullName>
    </submittedName>
</protein>
<accession>K0RT51</accession>
<dbReference type="EMBL" id="AGNL01033798">
    <property type="protein sequence ID" value="EJK55544.1"/>
    <property type="molecule type" value="Genomic_DNA"/>
</dbReference>
<feature type="region of interest" description="Disordered" evidence="1">
    <location>
        <begin position="1"/>
        <end position="74"/>
    </location>
</feature>
<evidence type="ECO:0000256" key="1">
    <source>
        <dbReference type="SAM" id="MobiDB-lite"/>
    </source>
</evidence>
<evidence type="ECO:0000313" key="2">
    <source>
        <dbReference type="EMBL" id="EJK55544.1"/>
    </source>
</evidence>
<proteinExistence type="predicted"/>